<protein>
    <recommendedName>
        <fullName evidence="3">Phosphotransferase</fullName>
    </recommendedName>
</protein>
<evidence type="ECO:0000313" key="1">
    <source>
        <dbReference type="EMBL" id="QKX57198.1"/>
    </source>
</evidence>
<gene>
    <name evidence="1" type="ORF">TRUGW13939_04306</name>
</gene>
<dbReference type="Proteomes" id="UP000509510">
    <property type="component" value="Chromosome II"/>
</dbReference>
<evidence type="ECO:0000313" key="2">
    <source>
        <dbReference type="Proteomes" id="UP000509510"/>
    </source>
</evidence>
<name>A0A7H8QTS9_TALRU</name>
<organism evidence="1 2">
    <name type="scientific">Talaromyces rugulosus</name>
    <name type="common">Penicillium rugulosum</name>
    <dbReference type="NCBI Taxonomy" id="121627"/>
    <lineage>
        <taxon>Eukaryota</taxon>
        <taxon>Fungi</taxon>
        <taxon>Dikarya</taxon>
        <taxon>Ascomycota</taxon>
        <taxon>Pezizomycotina</taxon>
        <taxon>Eurotiomycetes</taxon>
        <taxon>Eurotiomycetidae</taxon>
        <taxon>Eurotiales</taxon>
        <taxon>Trichocomaceae</taxon>
        <taxon>Talaromyces</taxon>
        <taxon>Talaromyces sect. Islandici</taxon>
    </lineage>
</organism>
<dbReference type="RefSeq" id="XP_035343376.1">
    <property type="nucleotide sequence ID" value="XM_035487483.1"/>
</dbReference>
<evidence type="ECO:0008006" key="3">
    <source>
        <dbReference type="Google" id="ProtNLM"/>
    </source>
</evidence>
<dbReference type="OrthoDB" id="3643156at2759"/>
<dbReference type="EMBL" id="CP055899">
    <property type="protein sequence ID" value="QKX57198.1"/>
    <property type="molecule type" value="Genomic_DNA"/>
</dbReference>
<dbReference type="AlphaFoldDB" id="A0A7H8QTS9"/>
<proteinExistence type="predicted"/>
<dbReference type="KEGG" id="trg:TRUGW13939_04306"/>
<reference evidence="2" key="1">
    <citation type="submission" date="2020-06" db="EMBL/GenBank/DDBJ databases">
        <title>A chromosome-scale genome assembly of Talaromyces rugulosus W13939.</title>
        <authorList>
            <person name="Wang B."/>
            <person name="Guo L."/>
            <person name="Ye K."/>
            <person name="Wang L."/>
        </authorList>
    </citation>
    <scope>NUCLEOTIDE SEQUENCE [LARGE SCALE GENOMIC DNA]</scope>
    <source>
        <strain evidence="2">W13939</strain>
    </source>
</reference>
<dbReference type="GeneID" id="55991808"/>
<accession>A0A7H8QTS9</accession>
<sequence>MEDHWDDIPRQAWRAFRKKLGLPASSDVKILSELVKELLTLAPSSLPYTIISYPGIIALYSEDIIDTAEYLGLRKLQGYYTYHLREIVAAYSGHGMGLCRHFENKDQCENESSQLPDRVTLLVEYTEQALLLQTSVLREAIDLGGTYILAAASFELGGNSQMAGHACRVAEFVDQFLRKWYQGQLIPEEILVIITGNLDDSVREAIQEAVKGLVAKVQLTASQSEYVAARGAAELAWRANILDKSM</sequence>
<keyword evidence="2" id="KW-1185">Reference proteome</keyword>